<organism evidence="1 2">
    <name type="scientific">Mycobacterium botniense</name>
    <dbReference type="NCBI Taxonomy" id="84962"/>
    <lineage>
        <taxon>Bacteria</taxon>
        <taxon>Bacillati</taxon>
        <taxon>Actinomycetota</taxon>
        <taxon>Actinomycetes</taxon>
        <taxon>Mycobacteriales</taxon>
        <taxon>Mycobacteriaceae</taxon>
        <taxon>Mycobacterium</taxon>
    </lineage>
</organism>
<reference evidence="1 2" key="1">
    <citation type="journal article" date="2019" name="Emerg. Microbes Infect.">
        <title>Comprehensive subspecies identification of 175 nontuberculous mycobacteria species based on 7547 genomic profiles.</title>
        <authorList>
            <person name="Matsumoto Y."/>
            <person name="Kinjo T."/>
            <person name="Motooka D."/>
            <person name="Nabeya D."/>
            <person name="Jung N."/>
            <person name="Uechi K."/>
            <person name="Horii T."/>
            <person name="Iida T."/>
            <person name="Fujita J."/>
            <person name="Nakamura S."/>
        </authorList>
    </citation>
    <scope>NUCLEOTIDE SEQUENCE [LARGE SCALE GENOMIC DNA]</scope>
    <source>
        <strain evidence="1 2">JCM 17322</strain>
    </source>
</reference>
<dbReference type="AlphaFoldDB" id="A0A7I9XTE6"/>
<gene>
    <name evidence="1" type="ORF">MBOT_06480</name>
</gene>
<evidence type="ECO:0000313" key="2">
    <source>
        <dbReference type="Proteomes" id="UP000465361"/>
    </source>
</evidence>
<dbReference type="Proteomes" id="UP000465361">
    <property type="component" value="Unassembled WGS sequence"/>
</dbReference>
<sequence length="57" mass="5899">MNLAAWAERNGVARVSACATTQQVAVDKGVTEVGSALGGHRRKFLTLLGGLNQTGDT</sequence>
<dbReference type="EMBL" id="BLKW01000002">
    <property type="protein sequence ID" value="GFG73283.1"/>
    <property type="molecule type" value="Genomic_DNA"/>
</dbReference>
<name>A0A7I9XTE6_9MYCO</name>
<protein>
    <submittedName>
        <fullName evidence="1">Uncharacterized protein</fullName>
    </submittedName>
</protein>
<proteinExistence type="predicted"/>
<evidence type="ECO:0000313" key="1">
    <source>
        <dbReference type="EMBL" id="GFG73283.1"/>
    </source>
</evidence>
<accession>A0A7I9XTE6</accession>
<comment type="caution">
    <text evidence="1">The sequence shown here is derived from an EMBL/GenBank/DDBJ whole genome shotgun (WGS) entry which is preliminary data.</text>
</comment>
<keyword evidence="2" id="KW-1185">Reference proteome</keyword>